<dbReference type="InterPro" id="IPR035959">
    <property type="entry name" value="RutC-like_sf"/>
</dbReference>
<dbReference type="GO" id="GO:0097621">
    <property type="term" value="F:monoamine oxidase activity"/>
    <property type="evidence" value="ECO:0007669"/>
    <property type="project" value="UniProtKB-EC"/>
</dbReference>
<dbReference type="Pfam" id="PF01042">
    <property type="entry name" value="Ribonuc_L-PSP"/>
    <property type="match status" value="1"/>
</dbReference>
<sequence>MSTIQKFDPLGLFNGAPLMSQVVRANGMVYTAGQVGADSHGYVPPAYEDQIPLALECLRKCLETAGAKIEDIVHLRYYIVDYDPTLKSQSHYKHLLKFLNGHRPCTTLAPVPALAKPEYKFEIEAVAVASAMPAQVQDTSVDVVVVGAGLSGLEAARNIQAAGLSVLVLEARDRVGGKTWSQNTDGRSKVDVGAAWINDSNQSRMWAMAQKYGLETVKQNTVGDCILYEEETAHRFPNGETAPFPDGGQEEVATLRDYLDKLSLELEIETPTNGDAVRTKQYDSETVEEFVKREGFGKAAQAAVAVWCRVMFALEASELSALYFLWYVRSAGGLLVTRGEKKHGGQYLRMRDGTQSFSKHLAAGLKLGTVRLNTPVKKIKQIGNSVTVEAGNGLEIACKRVIISVPTPSYRWISFEPPLPEAKQLLSERVNFGHNVKAIVVYSMPWWRDYGLCGFAQSSAGPISVCRDTSVDPDGQYSLTCFVSSEPGKRWIKLNKEARKSSVVEQIAKMFGPACAVKSTNPTTLDEVMSIARNPAEIYYHDWTADEWSQGCPCPALPPGPNGILDLASALEESVGNLHFAGTETSNIWRGYMEGAVRSGERAADEVLSAIGVRVSAKI</sequence>
<name>A0A194WVM6_MOLSC</name>
<comment type="catalytic activity">
    <reaction evidence="4">
        <text>a secondary aliphatic amine + O2 + H2O = a primary amine + an aldehyde + H2O2</text>
        <dbReference type="Rhea" id="RHEA:26414"/>
        <dbReference type="ChEBI" id="CHEBI:15377"/>
        <dbReference type="ChEBI" id="CHEBI:15379"/>
        <dbReference type="ChEBI" id="CHEBI:16240"/>
        <dbReference type="ChEBI" id="CHEBI:17478"/>
        <dbReference type="ChEBI" id="CHEBI:58855"/>
        <dbReference type="ChEBI" id="CHEBI:65296"/>
        <dbReference type="EC" id="1.4.3.4"/>
    </reaction>
</comment>
<dbReference type="KEGG" id="psco:LY89DRAFT_786167"/>
<dbReference type="AlphaFoldDB" id="A0A194WVM6"/>
<dbReference type="Gene3D" id="3.50.50.60">
    <property type="entry name" value="FAD/NAD(P)-binding domain"/>
    <property type="match status" value="1"/>
</dbReference>
<dbReference type="PRINTS" id="PR00757">
    <property type="entry name" value="AMINEOXDASEF"/>
</dbReference>
<evidence type="ECO:0000256" key="2">
    <source>
        <dbReference type="ARBA" id="ARBA00005995"/>
    </source>
</evidence>
<dbReference type="InterPro" id="IPR050703">
    <property type="entry name" value="Flavin_MAO"/>
</dbReference>
<dbReference type="InterPro" id="IPR002937">
    <property type="entry name" value="Amino_oxidase"/>
</dbReference>
<dbReference type="STRING" id="149040.A0A194WVM6"/>
<reference evidence="8 9" key="1">
    <citation type="submission" date="2015-10" db="EMBL/GenBank/DDBJ databases">
        <title>Full genome of DAOMC 229536 Phialocephala scopiformis, a fungal endophyte of spruce producing the potent anti-insectan compound rugulosin.</title>
        <authorList>
            <consortium name="DOE Joint Genome Institute"/>
            <person name="Walker A.K."/>
            <person name="Frasz S.L."/>
            <person name="Seifert K.A."/>
            <person name="Miller J.D."/>
            <person name="Mondo S.J."/>
            <person name="Labutti K."/>
            <person name="Lipzen A."/>
            <person name="Dockter R."/>
            <person name="Kennedy M."/>
            <person name="Grigoriev I.V."/>
            <person name="Spatafora J.W."/>
        </authorList>
    </citation>
    <scope>NUCLEOTIDE SEQUENCE [LARGE SCALE GENOMIC DNA]</scope>
    <source>
        <strain evidence="8 9">CBS 120377</strain>
    </source>
</reference>
<dbReference type="GeneID" id="28832684"/>
<dbReference type="InParanoid" id="A0A194WVM6"/>
<evidence type="ECO:0000313" key="9">
    <source>
        <dbReference type="Proteomes" id="UP000070700"/>
    </source>
</evidence>
<dbReference type="OrthoDB" id="5046242at2759"/>
<evidence type="ECO:0000256" key="6">
    <source>
        <dbReference type="RuleBase" id="RU362067"/>
    </source>
</evidence>
<dbReference type="PANTHER" id="PTHR43563:SF14">
    <property type="entry name" value="AMINE OXIDASE"/>
    <property type="match status" value="1"/>
</dbReference>
<gene>
    <name evidence="8" type="ORF">LY89DRAFT_786167</name>
</gene>
<dbReference type="Gene3D" id="3.30.1330.40">
    <property type="entry name" value="RutC-like"/>
    <property type="match status" value="1"/>
</dbReference>
<dbReference type="InterPro" id="IPR001613">
    <property type="entry name" value="Flavin_amine_oxidase"/>
</dbReference>
<dbReference type="EMBL" id="KQ947425">
    <property type="protein sequence ID" value="KUJ12023.1"/>
    <property type="molecule type" value="Genomic_DNA"/>
</dbReference>
<dbReference type="CDD" id="cd00448">
    <property type="entry name" value="YjgF_YER057c_UK114_family"/>
    <property type="match status" value="1"/>
</dbReference>
<feature type="binding site" evidence="5">
    <location>
        <begin position="170"/>
        <end position="171"/>
    </location>
    <ligand>
        <name>FAD</name>
        <dbReference type="ChEBI" id="CHEBI:57692"/>
    </ligand>
</feature>
<feature type="binding site" evidence="5">
    <location>
        <position position="482"/>
    </location>
    <ligand>
        <name>substrate</name>
    </ligand>
</feature>
<feature type="binding site" evidence="5">
    <location>
        <position position="584"/>
    </location>
    <ligand>
        <name>FAD</name>
        <dbReference type="ChEBI" id="CHEBI:57692"/>
    </ligand>
</feature>
<comment type="cofactor">
    <cofactor evidence="1 6">
        <name>FAD</name>
        <dbReference type="ChEBI" id="CHEBI:57692"/>
    </cofactor>
</comment>
<evidence type="ECO:0000256" key="4">
    <source>
        <dbReference type="ARBA" id="ARBA00048448"/>
    </source>
</evidence>
<dbReference type="SUPFAM" id="SSF54373">
    <property type="entry name" value="FAD-linked reductases, C-terminal domain"/>
    <property type="match status" value="1"/>
</dbReference>
<feature type="binding site" evidence="5">
    <location>
        <position position="151"/>
    </location>
    <ligand>
        <name>FAD</name>
        <dbReference type="ChEBI" id="CHEBI:57692"/>
    </ligand>
</feature>
<evidence type="ECO:0000256" key="5">
    <source>
        <dbReference type="PIRSR" id="PIRSR601613-1"/>
    </source>
</evidence>
<dbReference type="PANTHER" id="PTHR43563">
    <property type="entry name" value="AMINE OXIDASE"/>
    <property type="match status" value="1"/>
</dbReference>
<keyword evidence="9" id="KW-1185">Reference proteome</keyword>
<dbReference type="Proteomes" id="UP000070700">
    <property type="component" value="Unassembled WGS sequence"/>
</dbReference>
<evidence type="ECO:0000256" key="1">
    <source>
        <dbReference type="ARBA" id="ARBA00001974"/>
    </source>
</evidence>
<feature type="binding site" evidence="5">
    <location>
        <position position="376"/>
    </location>
    <ligand>
        <name>FAD</name>
        <dbReference type="ChEBI" id="CHEBI:57692"/>
    </ligand>
</feature>
<dbReference type="SUPFAM" id="SSF51905">
    <property type="entry name" value="FAD/NAD(P)-binding domain"/>
    <property type="match status" value="1"/>
</dbReference>
<protein>
    <recommendedName>
        <fullName evidence="6">Amine oxidase</fullName>
        <ecNumber evidence="6">1.4.3.-</ecNumber>
    </recommendedName>
</protein>
<evidence type="ECO:0000259" key="7">
    <source>
        <dbReference type="Pfam" id="PF01593"/>
    </source>
</evidence>
<feature type="domain" description="Amine oxidase" evidence="7">
    <location>
        <begin position="150"/>
        <end position="608"/>
    </location>
</feature>
<dbReference type="RefSeq" id="XP_018066378.1">
    <property type="nucleotide sequence ID" value="XM_018222958.1"/>
</dbReference>
<comment type="similarity">
    <text evidence="2 6">Belongs to the flavin monoamine oxidase family.</text>
</comment>
<keyword evidence="6" id="KW-0274">FAD</keyword>
<evidence type="ECO:0000256" key="3">
    <source>
        <dbReference type="ARBA" id="ARBA00023002"/>
    </source>
</evidence>
<evidence type="ECO:0000313" key="8">
    <source>
        <dbReference type="EMBL" id="KUJ12023.1"/>
    </source>
</evidence>
<proteinExistence type="inferred from homology"/>
<dbReference type="InterPro" id="IPR006175">
    <property type="entry name" value="YjgF/YER057c/UK114"/>
</dbReference>
<accession>A0A194WVM6</accession>
<dbReference type="EC" id="1.4.3.-" evidence="6"/>
<dbReference type="Gene3D" id="3.90.660.10">
    <property type="match status" value="1"/>
</dbReference>
<dbReference type="InterPro" id="IPR036188">
    <property type="entry name" value="FAD/NAD-bd_sf"/>
</dbReference>
<dbReference type="SUPFAM" id="SSF55298">
    <property type="entry name" value="YjgF-like"/>
    <property type="match status" value="1"/>
</dbReference>
<dbReference type="Gene3D" id="1.10.405.10">
    <property type="entry name" value="Guanine Nucleotide Dissociation Inhibitor, domain 1"/>
    <property type="match status" value="1"/>
</dbReference>
<keyword evidence="3 6" id="KW-0560">Oxidoreductase</keyword>
<keyword evidence="6" id="KW-0285">Flavoprotein</keyword>
<dbReference type="Pfam" id="PF01593">
    <property type="entry name" value="Amino_oxidase"/>
    <property type="match status" value="1"/>
</dbReference>
<organism evidence="8 9">
    <name type="scientific">Mollisia scopiformis</name>
    <name type="common">Conifer needle endophyte fungus</name>
    <name type="synonym">Phialocephala scopiformis</name>
    <dbReference type="NCBI Taxonomy" id="149040"/>
    <lineage>
        <taxon>Eukaryota</taxon>
        <taxon>Fungi</taxon>
        <taxon>Dikarya</taxon>
        <taxon>Ascomycota</taxon>
        <taxon>Pezizomycotina</taxon>
        <taxon>Leotiomycetes</taxon>
        <taxon>Helotiales</taxon>
        <taxon>Mollisiaceae</taxon>
        <taxon>Mollisia</taxon>
    </lineage>
</organism>